<name>A0A0L0CG43_LUCCU</name>
<organism evidence="1 2">
    <name type="scientific">Lucilia cuprina</name>
    <name type="common">Green bottle fly</name>
    <name type="synonym">Australian sheep blowfly</name>
    <dbReference type="NCBI Taxonomy" id="7375"/>
    <lineage>
        <taxon>Eukaryota</taxon>
        <taxon>Metazoa</taxon>
        <taxon>Ecdysozoa</taxon>
        <taxon>Arthropoda</taxon>
        <taxon>Hexapoda</taxon>
        <taxon>Insecta</taxon>
        <taxon>Pterygota</taxon>
        <taxon>Neoptera</taxon>
        <taxon>Endopterygota</taxon>
        <taxon>Diptera</taxon>
        <taxon>Brachycera</taxon>
        <taxon>Muscomorpha</taxon>
        <taxon>Oestroidea</taxon>
        <taxon>Calliphoridae</taxon>
        <taxon>Luciliinae</taxon>
        <taxon>Lucilia</taxon>
    </lineage>
</organism>
<dbReference type="Proteomes" id="UP000037069">
    <property type="component" value="Unassembled WGS sequence"/>
</dbReference>
<gene>
    <name evidence="1" type="ORF">FF38_02249</name>
</gene>
<sequence>MTVFTRFLNFGTQNSKRTRRIRREFSPCIRSPNVLVVIVSSSAMVSDIRFFVSLLSFLRNWDKAELRELPRGILLEYSDLKGRETTKRPFSSLNVVFLYKFSQKRSSLDWAVASEAESIRALTVQRTSPTQTSTKAVPRITELCVVDCSCVEYA</sequence>
<dbReference type="AlphaFoldDB" id="A0A0L0CG43"/>
<evidence type="ECO:0000313" key="1">
    <source>
        <dbReference type="EMBL" id="KNC30449.1"/>
    </source>
</evidence>
<protein>
    <submittedName>
        <fullName evidence="1">Uncharacterized protein</fullName>
    </submittedName>
</protein>
<keyword evidence="2" id="KW-1185">Reference proteome</keyword>
<accession>A0A0L0CG43</accession>
<evidence type="ECO:0000313" key="2">
    <source>
        <dbReference type="Proteomes" id="UP000037069"/>
    </source>
</evidence>
<proteinExistence type="predicted"/>
<dbReference type="EMBL" id="JRES01000521">
    <property type="protein sequence ID" value="KNC30449.1"/>
    <property type="molecule type" value="Genomic_DNA"/>
</dbReference>
<reference evidence="1 2" key="1">
    <citation type="journal article" date="2015" name="Nat. Commun.">
        <title>Lucilia cuprina genome unlocks parasitic fly biology to underpin future interventions.</title>
        <authorList>
            <person name="Anstead C.A."/>
            <person name="Korhonen P.K."/>
            <person name="Young N.D."/>
            <person name="Hall R.S."/>
            <person name="Jex A.R."/>
            <person name="Murali S.C."/>
            <person name="Hughes D.S."/>
            <person name="Lee S.F."/>
            <person name="Perry T."/>
            <person name="Stroehlein A.J."/>
            <person name="Ansell B.R."/>
            <person name="Breugelmans B."/>
            <person name="Hofmann A."/>
            <person name="Qu J."/>
            <person name="Dugan S."/>
            <person name="Lee S.L."/>
            <person name="Chao H."/>
            <person name="Dinh H."/>
            <person name="Han Y."/>
            <person name="Doddapaneni H.V."/>
            <person name="Worley K.C."/>
            <person name="Muzny D.M."/>
            <person name="Ioannidis P."/>
            <person name="Waterhouse R.M."/>
            <person name="Zdobnov E.M."/>
            <person name="James P.J."/>
            <person name="Bagnall N.H."/>
            <person name="Kotze A.C."/>
            <person name="Gibbs R.A."/>
            <person name="Richards S."/>
            <person name="Batterham P."/>
            <person name="Gasser R.B."/>
        </authorList>
    </citation>
    <scope>NUCLEOTIDE SEQUENCE [LARGE SCALE GENOMIC DNA]</scope>
    <source>
        <strain evidence="1 2">LS</strain>
        <tissue evidence="1">Full body</tissue>
    </source>
</reference>
<comment type="caution">
    <text evidence="1">The sequence shown here is derived from an EMBL/GenBank/DDBJ whole genome shotgun (WGS) entry which is preliminary data.</text>
</comment>